<comment type="similarity">
    <text evidence="9 10">Belongs to the TrpA family.</text>
</comment>
<feature type="active site" description="Proton acceptor" evidence="9">
    <location>
        <position position="52"/>
    </location>
</feature>
<feature type="active site" description="Proton acceptor" evidence="9">
    <location>
        <position position="63"/>
    </location>
</feature>
<dbReference type="HAMAP" id="MF_00131">
    <property type="entry name" value="Trp_synth_alpha"/>
    <property type="match status" value="1"/>
</dbReference>
<organism evidence="11 12">
    <name type="scientific">Anaerolinea thermophila (strain DSM 14523 / JCM 11388 / NBRC 100420 / UNI-1)</name>
    <dbReference type="NCBI Taxonomy" id="926569"/>
    <lineage>
        <taxon>Bacteria</taxon>
        <taxon>Bacillati</taxon>
        <taxon>Chloroflexota</taxon>
        <taxon>Anaerolineae</taxon>
        <taxon>Anaerolineales</taxon>
        <taxon>Anaerolineaceae</taxon>
        <taxon>Anaerolinea</taxon>
    </lineage>
</organism>
<dbReference type="Pfam" id="PF00290">
    <property type="entry name" value="Trp_syntA"/>
    <property type="match status" value="1"/>
</dbReference>
<dbReference type="EMBL" id="AP012029">
    <property type="protein sequence ID" value="BAJ62623.1"/>
    <property type="molecule type" value="Genomic_DNA"/>
</dbReference>
<dbReference type="Gene3D" id="3.20.20.70">
    <property type="entry name" value="Aldolase class I"/>
    <property type="match status" value="1"/>
</dbReference>
<dbReference type="RefSeq" id="WP_013559018.1">
    <property type="nucleotide sequence ID" value="NC_014960.1"/>
</dbReference>
<dbReference type="AlphaFoldDB" id="E8N1L8"/>
<dbReference type="FunFam" id="3.20.20.70:FF:000037">
    <property type="entry name" value="Tryptophan synthase alpha chain"/>
    <property type="match status" value="1"/>
</dbReference>
<comment type="function">
    <text evidence="1 9">The alpha subunit is responsible for the aldol cleavage of indoleglycerol phosphate to indole and glyceraldehyde 3-phosphate.</text>
</comment>
<evidence type="ECO:0000256" key="3">
    <source>
        <dbReference type="ARBA" id="ARBA00011270"/>
    </source>
</evidence>
<evidence type="ECO:0000256" key="5">
    <source>
        <dbReference type="ARBA" id="ARBA00022822"/>
    </source>
</evidence>
<dbReference type="GO" id="GO:0004834">
    <property type="term" value="F:tryptophan synthase activity"/>
    <property type="evidence" value="ECO:0007669"/>
    <property type="project" value="UniProtKB-UniRule"/>
</dbReference>
<dbReference type="InParanoid" id="E8N1L8"/>
<accession>E8N1L8</accession>
<protein>
    <recommendedName>
        <fullName evidence="9">Tryptophan synthase alpha chain</fullName>
        <ecNumber evidence="9">4.2.1.20</ecNumber>
    </recommendedName>
</protein>
<name>E8N1L8_ANATU</name>
<keyword evidence="4 9" id="KW-0028">Amino-acid biosynthesis</keyword>
<dbReference type="SUPFAM" id="SSF51366">
    <property type="entry name" value="Ribulose-phoshate binding barrel"/>
    <property type="match status" value="1"/>
</dbReference>
<evidence type="ECO:0000256" key="9">
    <source>
        <dbReference type="HAMAP-Rule" id="MF_00131"/>
    </source>
</evidence>
<evidence type="ECO:0000256" key="7">
    <source>
        <dbReference type="ARBA" id="ARBA00023239"/>
    </source>
</evidence>
<evidence type="ECO:0000256" key="1">
    <source>
        <dbReference type="ARBA" id="ARBA00003365"/>
    </source>
</evidence>
<keyword evidence="12" id="KW-1185">Reference proteome</keyword>
<dbReference type="EC" id="4.2.1.20" evidence="9"/>
<comment type="catalytic activity">
    <reaction evidence="8 9">
        <text>(1S,2R)-1-C-(indol-3-yl)glycerol 3-phosphate + L-serine = D-glyceraldehyde 3-phosphate + L-tryptophan + H2O</text>
        <dbReference type="Rhea" id="RHEA:10532"/>
        <dbReference type="ChEBI" id="CHEBI:15377"/>
        <dbReference type="ChEBI" id="CHEBI:33384"/>
        <dbReference type="ChEBI" id="CHEBI:57912"/>
        <dbReference type="ChEBI" id="CHEBI:58866"/>
        <dbReference type="ChEBI" id="CHEBI:59776"/>
        <dbReference type="EC" id="4.2.1.20"/>
    </reaction>
</comment>
<sequence>MSGIKRIAQIFEKARNQQRAALILYYPAGYPDYATSLEVLKGLAQSGADLLEVGMPFSDPLADGPTIQHATQMALSQRMNTRHCLALVRELRQQGVETPVVLMGYLNPVMAYGMERFVRDARQTGADGIILPDFPPEESADFRALCDAYELALISLVSPATPPERARQIAETTRGFLYLISLTGVTGARESLPPELEAFVARTRAVARVPLAVGFGISTPQQARRVSQIADGVIIGSALIARTGEAANPVQAAVEFIQQMFTALGKEELPRFESL</sequence>
<keyword evidence="5 9" id="KW-0822">Tryptophan biosynthesis</keyword>
<dbReference type="KEGG" id="atm:ANT_05890"/>
<evidence type="ECO:0000256" key="2">
    <source>
        <dbReference type="ARBA" id="ARBA00004733"/>
    </source>
</evidence>
<evidence type="ECO:0000313" key="11">
    <source>
        <dbReference type="EMBL" id="BAJ62623.1"/>
    </source>
</evidence>
<evidence type="ECO:0000256" key="10">
    <source>
        <dbReference type="RuleBase" id="RU003662"/>
    </source>
</evidence>
<comment type="subunit">
    <text evidence="3 9">Tetramer of two alpha and two beta chains.</text>
</comment>
<comment type="pathway">
    <text evidence="2 9">Amino-acid biosynthesis; L-tryptophan biosynthesis; L-tryptophan from chorismate: step 5/5.</text>
</comment>
<evidence type="ECO:0000313" key="12">
    <source>
        <dbReference type="Proteomes" id="UP000008922"/>
    </source>
</evidence>
<dbReference type="OrthoDB" id="9804578at2"/>
<keyword evidence="7 9" id="KW-0456">Lyase</keyword>
<dbReference type="STRING" id="926569.ANT_05890"/>
<evidence type="ECO:0000256" key="6">
    <source>
        <dbReference type="ARBA" id="ARBA00023141"/>
    </source>
</evidence>
<dbReference type="PANTHER" id="PTHR43406:SF1">
    <property type="entry name" value="TRYPTOPHAN SYNTHASE ALPHA CHAIN, CHLOROPLASTIC"/>
    <property type="match status" value="1"/>
</dbReference>
<dbReference type="InterPro" id="IPR018204">
    <property type="entry name" value="Trp_synthase_alpha_AS"/>
</dbReference>
<dbReference type="eggNOG" id="COG0159">
    <property type="taxonomic scope" value="Bacteria"/>
</dbReference>
<dbReference type="UniPathway" id="UPA00035">
    <property type="reaction ID" value="UER00044"/>
</dbReference>
<reference evidence="11 12" key="1">
    <citation type="submission" date="2010-12" db="EMBL/GenBank/DDBJ databases">
        <title>Whole genome sequence of Anaerolinea thermophila UNI-1.</title>
        <authorList>
            <person name="Narita-Yamada S."/>
            <person name="Kishi E."/>
            <person name="Watanabe Y."/>
            <person name="Takasaki K."/>
            <person name="Ankai A."/>
            <person name="Oguchi A."/>
            <person name="Fukui S."/>
            <person name="Takahashi M."/>
            <person name="Yashiro I."/>
            <person name="Hosoyama A."/>
            <person name="Sekiguchi Y."/>
            <person name="Hanada S."/>
            <person name="Fujita N."/>
        </authorList>
    </citation>
    <scope>NUCLEOTIDE SEQUENCE [LARGE SCALE GENOMIC DNA]</scope>
    <source>
        <strain evidence="12">DSM 14523 / JCM 11388 / NBRC 100420 / UNI-1</strain>
    </source>
</reference>
<dbReference type="InterPro" id="IPR011060">
    <property type="entry name" value="RibuloseP-bd_barrel"/>
</dbReference>
<dbReference type="PANTHER" id="PTHR43406">
    <property type="entry name" value="TRYPTOPHAN SYNTHASE, ALPHA CHAIN"/>
    <property type="match status" value="1"/>
</dbReference>
<proteinExistence type="inferred from homology"/>
<dbReference type="NCBIfam" id="TIGR00262">
    <property type="entry name" value="trpA"/>
    <property type="match status" value="1"/>
</dbReference>
<dbReference type="InterPro" id="IPR002028">
    <property type="entry name" value="Trp_synthase_suA"/>
</dbReference>
<gene>
    <name evidence="9 11" type="primary">trpA</name>
    <name evidence="11" type="ordered locus">ANT_05890</name>
</gene>
<evidence type="ECO:0000256" key="4">
    <source>
        <dbReference type="ARBA" id="ARBA00022605"/>
    </source>
</evidence>
<dbReference type="PROSITE" id="PS00167">
    <property type="entry name" value="TRP_SYNTHASE_ALPHA"/>
    <property type="match status" value="1"/>
</dbReference>
<dbReference type="FunCoup" id="E8N1L8">
    <property type="interactions" value="318"/>
</dbReference>
<dbReference type="Proteomes" id="UP000008922">
    <property type="component" value="Chromosome"/>
</dbReference>
<evidence type="ECO:0000256" key="8">
    <source>
        <dbReference type="ARBA" id="ARBA00049047"/>
    </source>
</evidence>
<dbReference type="GO" id="GO:0005829">
    <property type="term" value="C:cytosol"/>
    <property type="evidence" value="ECO:0007669"/>
    <property type="project" value="TreeGrafter"/>
</dbReference>
<dbReference type="HOGENOM" id="CLU_016734_0_0_0"/>
<dbReference type="InterPro" id="IPR013785">
    <property type="entry name" value="Aldolase_TIM"/>
</dbReference>
<dbReference type="CDD" id="cd04724">
    <property type="entry name" value="Tryptophan_synthase_alpha"/>
    <property type="match status" value="1"/>
</dbReference>
<keyword evidence="6 9" id="KW-0057">Aromatic amino acid biosynthesis</keyword>